<keyword evidence="1" id="KW-0472">Membrane</keyword>
<keyword evidence="1" id="KW-0812">Transmembrane</keyword>
<evidence type="ECO:0000256" key="1">
    <source>
        <dbReference type="SAM" id="Phobius"/>
    </source>
</evidence>
<dbReference type="Proteomes" id="UP001434737">
    <property type="component" value="Chromosome"/>
</dbReference>
<proteinExistence type="predicted"/>
<accession>A0ABZ3F4Y6</accession>
<keyword evidence="3" id="KW-1185">Reference proteome</keyword>
<gene>
    <name evidence="2" type="ORF">V3I05_00355</name>
</gene>
<reference evidence="2 3" key="1">
    <citation type="submission" date="2024-02" db="EMBL/GenBank/DDBJ databases">
        <title>Genome and pathogenicity analysis of Helicobacter mastomyrinus isolated from mice.</title>
        <authorList>
            <person name="Zhu L."/>
        </authorList>
    </citation>
    <scope>NUCLEOTIDE SEQUENCE [LARGE SCALE GENOMIC DNA]</scope>
    <source>
        <strain evidence="2 3">Hm-17</strain>
    </source>
</reference>
<keyword evidence="1" id="KW-1133">Transmembrane helix</keyword>
<dbReference type="RefSeq" id="WP_300447595.1">
    <property type="nucleotide sequence ID" value="NZ_CP145316.1"/>
</dbReference>
<feature type="transmembrane region" description="Helical" evidence="1">
    <location>
        <begin position="107"/>
        <end position="129"/>
    </location>
</feature>
<sequence length="136" mass="14732">MLGIFKLSEALKTAGGEALSDERVLSETDVINISNAPRYAGKSWEQVKAELLNQNALVRMFDSMPSLQGFALSIVGISKSAFSSIVEYKNPIRAAKEDVKMIFKGAGVVFTTGAILALAWKVALIYMAYKAVRKGV</sequence>
<dbReference type="EMBL" id="CP145316">
    <property type="protein sequence ID" value="XAM18181.1"/>
    <property type="molecule type" value="Genomic_DNA"/>
</dbReference>
<organism evidence="2 3">
    <name type="scientific">Helicobacter mastomyrinus</name>
    <dbReference type="NCBI Taxonomy" id="287948"/>
    <lineage>
        <taxon>Bacteria</taxon>
        <taxon>Pseudomonadati</taxon>
        <taxon>Campylobacterota</taxon>
        <taxon>Epsilonproteobacteria</taxon>
        <taxon>Campylobacterales</taxon>
        <taxon>Helicobacteraceae</taxon>
        <taxon>Helicobacter</taxon>
    </lineage>
</organism>
<feature type="transmembrane region" description="Helical" evidence="1">
    <location>
        <begin position="67"/>
        <end position="86"/>
    </location>
</feature>
<evidence type="ECO:0000313" key="2">
    <source>
        <dbReference type="EMBL" id="XAM18181.1"/>
    </source>
</evidence>
<evidence type="ECO:0000313" key="3">
    <source>
        <dbReference type="Proteomes" id="UP001434737"/>
    </source>
</evidence>
<protein>
    <submittedName>
        <fullName evidence="2">Uncharacterized protein</fullName>
    </submittedName>
</protein>
<name>A0ABZ3F4Y6_9HELI</name>